<dbReference type="InterPro" id="IPR020846">
    <property type="entry name" value="MFS_dom"/>
</dbReference>
<evidence type="ECO:0000256" key="5">
    <source>
        <dbReference type="ARBA" id="ARBA00022989"/>
    </source>
</evidence>
<evidence type="ECO:0000256" key="13">
    <source>
        <dbReference type="ARBA" id="ARBA00044893"/>
    </source>
</evidence>
<evidence type="ECO:0000256" key="3">
    <source>
        <dbReference type="ARBA" id="ARBA00022448"/>
    </source>
</evidence>
<evidence type="ECO:0000256" key="24">
    <source>
        <dbReference type="ARBA" id="ARBA00046376"/>
    </source>
</evidence>
<comment type="catalytic activity">
    <reaction evidence="19">
        <text>L-alanyl-L-lysine(out) = L-alanyl-L-lysine(in)</text>
        <dbReference type="Rhea" id="RHEA:79415"/>
        <dbReference type="ChEBI" id="CHEBI:192470"/>
    </reaction>
</comment>
<comment type="catalytic activity">
    <reaction evidence="12">
        <text>L-lysyl-L-alpha-amino acid(out) = L-lysyl-L-alpha-amino acid(in)</text>
        <dbReference type="Rhea" id="RHEA:79387"/>
        <dbReference type="ChEBI" id="CHEBI:229965"/>
    </reaction>
</comment>
<feature type="transmembrane region" description="Helical" evidence="25">
    <location>
        <begin position="378"/>
        <end position="401"/>
    </location>
</feature>
<comment type="catalytic activity">
    <reaction evidence="16">
        <text>L-lysyl-L-lysine(out) = L-lysyl-L-lysine(in)</text>
        <dbReference type="Rhea" id="RHEA:79403"/>
        <dbReference type="ChEBI" id="CHEBI:229956"/>
    </reaction>
</comment>
<comment type="catalytic activity">
    <reaction evidence="20">
        <text>L-lysyl-glycine(out) = L-lysyl-glycine(in)</text>
        <dbReference type="Rhea" id="RHEA:79407"/>
        <dbReference type="ChEBI" id="CHEBI:191202"/>
    </reaction>
</comment>
<evidence type="ECO:0000256" key="1">
    <source>
        <dbReference type="ARBA" id="ARBA00004155"/>
    </source>
</evidence>
<dbReference type="SUPFAM" id="SSF103473">
    <property type="entry name" value="MFS general substrate transporter"/>
    <property type="match status" value="1"/>
</dbReference>
<evidence type="ECO:0000256" key="22">
    <source>
        <dbReference type="ARBA" id="ARBA00045018"/>
    </source>
</evidence>
<feature type="transmembrane region" description="Helical" evidence="25">
    <location>
        <begin position="407"/>
        <end position="430"/>
    </location>
</feature>
<keyword evidence="4 25" id="KW-0812">Transmembrane</keyword>
<feature type="domain" description="Major facilitator superfamily (MFS) profile" evidence="26">
    <location>
        <begin position="32"/>
        <end position="435"/>
    </location>
</feature>
<dbReference type="PANTHER" id="PTHR23512">
    <property type="entry name" value="MAJOR FACILITATOR SUPERFAMILY DOMAIN-CONTAINING PROTEIN 1"/>
    <property type="match status" value="1"/>
</dbReference>
<evidence type="ECO:0000256" key="6">
    <source>
        <dbReference type="ARBA" id="ARBA00023136"/>
    </source>
</evidence>
<comment type="catalytic activity">
    <reaction evidence="13">
        <text>L-alpha-aminoacyl-L-lysine(out) = L-alpha-aminoacyl-L-lysine(in)</text>
        <dbReference type="Rhea" id="RHEA:79383"/>
        <dbReference type="ChEBI" id="CHEBI:229966"/>
    </reaction>
</comment>
<comment type="catalytic activity">
    <reaction evidence="15">
        <text>L-arginyl-L-alpha-amino acid(out) = L-arginyl-L-alpha-amino acid(in)</text>
        <dbReference type="Rhea" id="RHEA:79371"/>
        <dbReference type="ChEBI" id="CHEBI:84315"/>
    </reaction>
</comment>
<dbReference type="Proteomes" id="UP001152798">
    <property type="component" value="Chromosome 3"/>
</dbReference>
<dbReference type="Pfam" id="PF07690">
    <property type="entry name" value="MFS_1"/>
    <property type="match status" value="1"/>
</dbReference>
<feature type="transmembrane region" description="Helical" evidence="25">
    <location>
        <begin position="105"/>
        <end position="123"/>
    </location>
</feature>
<feature type="transmembrane region" description="Helical" evidence="25">
    <location>
        <begin position="70"/>
        <end position="93"/>
    </location>
</feature>
<comment type="subunit">
    <text evidence="24">Homodimer. Interacts with lysosomal protein GLMP (via lumenal domain); the interaction starts while both proteins are still in the endoplasmic reticulum and is required for stabilization of MFSD1 in lysosomes but has no direct effect on its targeting to lysosomes or transporter activity.</text>
</comment>
<feature type="transmembrane region" description="Helical" evidence="25">
    <location>
        <begin position="320"/>
        <end position="339"/>
    </location>
</feature>
<evidence type="ECO:0000256" key="21">
    <source>
        <dbReference type="ARBA" id="ARBA00044985"/>
    </source>
</evidence>
<dbReference type="PROSITE" id="PS50850">
    <property type="entry name" value="MFS"/>
    <property type="match status" value="1"/>
</dbReference>
<feature type="transmembrane region" description="Helical" evidence="25">
    <location>
        <begin position="345"/>
        <end position="366"/>
    </location>
</feature>
<dbReference type="InterPro" id="IPR036259">
    <property type="entry name" value="MFS_trans_sf"/>
</dbReference>
<comment type="catalytic activity">
    <reaction evidence="18">
        <text>L-histidyl-L-alpha-amino acid(out) = L-histidyl-L-alpha-amino acid(in)</text>
        <dbReference type="Rhea" id="RHEA:79379"/>
        <dbReference type="ChEBI" id="CHEBI:229964"/>
    </reaction>
</comment>
<keyword evidence="5 25" id="KW-1133">Transmembrane helix</keyword>
<dbReference type="OrthoDB" id="424834at2759"/>
<dbReference type="GO" id="GO:0022857">
    <property type="term" value="F:transmembrane transporter activity"/>
    <property type="evidence" value="ECO:0007669"/>
    <property type="project" value="InterPro"/>
</dbReference>
<evidence type="ECO:0000256" key="16">
    <source>
        <dbReference type="ARBA" id="ARBA00044900"/>
    </source>
</evidence>
<dbReference type="InterPro" id="IPR011701">
    <property type="entry name" value="MFS"/>
</dbReference>
<comment type="subcellular location">
    <subcellularLocation>
        <location evidence="1">Lysosome membrane</location>
        <topology evidence="1">Multi-pass membrane protein</topology>
    </subcellularLocation>
</comment>
<evidence type="ECO:0000256" key="11">
    <source>
        <dbReference type="ARBA" id="ARBA00044884"/>
    </source>
</evidence>
<sequence length="512" mass="57029">MLNEASEADDDRSDIFLIQGGGCCSPGGACYRYFALAMMCFLGFGSYFCYDNPGALQDVIVKDMSLTTAQFSYLYASYSWPNVILCFVGGFLIDRVFGIRFGTALYAFIVFAGQVVVALGSLFDSFPLMIVGRVIFGIGGESLAVAQNYYAVIWFRGRELNMVFGLQLSFARLGSAVNFIIMEPLHKYVHHYFKGREGLGVSLLIASLTCLISFIAAIGLAWLDKKQKPESNQTEEHEKKDEVKLSDVLDFSPAFWLISVICVAYYIAIFPLIALGKVFFMRKFDLSADDANFVNSMLYIISTIASPLLGLLVDKTGWNLFWVFISICSTIGAHSLLAFTFINPYYAMVLLGVAYSMCAGALWPMVSMVIPEYQLGSAYGVAQACQNFGLAICTMLAGMIVDNGGYLMLEIFFLFWLFVSLIACLCVWFYDMNTTGMLNMTVSQREEYELNKGKNNLADRARAHSSADVSPYEVINPQSDFQIRNRYLSRIGATTLPIHLDPSNPMVFRTLR</sequence>
<keyword evidence="7" id="KW-0458">Lysosome</keyword>
<comment type="catalytic activity">
    <reaction evidence="14">
        <text>L-aspartyl-L-lysine(out) = L-aspartyl-L-lysine(in)</text>
        <dbReference type="Rhea" id="RHEA:79411"/>
        <dbReference type="ChEBI" id="CHEBI:229953"/>
    </reaction>
</comment>
<comment type="catalytic activity">
    <reaction evidence="9">
        <text>L-histidyl-glycine(out) = L-histidyl-glycine(in)</text>
        <dbReference type="Rhea" id="RHEA:79395"/>
        <dbReference type="ChEBI" id="CHEBI:229957"/>
    </reaction>
</comment>
<evidence type="ECO:0000256" key="23">
    <source>
        <dbReference type="ARBA" id="ARBA00045709"/>
    </source>
</evidence>
<feature type="transmembrane region" description="Helical" evidence="25">
    <location>
        <begin position="201"/>
        <end position="223"/>
    </location>
</feature>
<evidence type="ECO:0000256" key="19">
    <source>
        <dbReference type="ARBA" id="ARBA00044919"/>
    </source>
</evidence>
<keyword evidence="6 25" id="KW-0472">Membrane</keyword>
<comment type="catalytic activity">
    <reaction evidence="11">
        <text>L-alpha-aminoacyl-L-histidine(out) = L-alpha-aminoacyl-L-histidine(in)</text>
        <dbReference type="Rhea" id="RHEA:79375"/>
        <dbReference type="ChEBI" id="CHEBI:229967"/>
    </reaction>
</comment>
<proteinExistence type="inferred from homology"/>
<reference evidence="27" key="1">
    <citation type="submission" date="2022-01" db="EMBL/GenBank/DDBJ databases">
        <authorList>
            <person name="King R."/>
        </authorList>
    </citation>
    <scope>NUCLEOTIDE SEQUENCE</scope>
</reference>
<keyword evidence="3" id="KW-0813">Transport</keyword>
<comment type="function">
    <text evidence="23">Lysosomal dipeptide uniporter that selectively exports lysine, arginine or histidine-containing dipeptides with a net positive charge from the lysosome lumen into the cytosol. Could play a role in a specific type of protein O-glycosylation indirectly regulating macrophages migration and tissue invasion. Also essential for liver homeostasis.</text>
</comment>
<feature type="transmembrane region" description="Helical" evidence="25">
    <location>
        <begin position="293"/>
        <end position="313"/>
    </location>
</feature>
<evidence type="ECO:0000259" key="26">
    <source>
        <dbReference type="PROSITE" id="PS50850"/>
    </source>
</evidence>
<evidence type="ECO:0000313" key="28">
    <source>
        <dbReference type="Proteomes" id="UP001152798"/>
    </source>
</evidence>
<evidence type="ECO:0000256" key="12">
    <source>
        <dbReference type="ARBA" id="ARBA00044891"/>
    </source>
</evidence>
<feature type="transmembrane region" description="Helical" evidence="25">
    <location>
        <begin position="254"/>
        <end position="273"/>
    </location>
</feature>
<evidence type="ECO:0000256" key="9">
    <source>
        <dbReference type="ARBA" id="ARBA00044878"/>
    </source>
</evidence>
<feature type="transmembrane region" description="Helical" evidence="25">
    <location>
        <begin position="33"/>
        <end position="50"/>
    </location>
</feature>
<dbReference type="Gene3D" id="1.20.1250.20">
    <property type="entry name" value="MFS general substrate transporter like domains"/>
    <property type="match status" value="2"/>
</dbReference>
<keyword evidence="28" id="KW-1185">Reference proteome</keyword>
<evidence type="ECO:0000256" key="7">
    <source>
        <dbReference type="ARBA" id="ARBA00023228"/>
    </source>
</evidence>
<evidence type="ECO:0000256" key="17">
    <source>
        <dbReference type="ARBA" id="ARBA00044903"/>
    </source>
</evidence>
<dbReference type="CDD" id="cd17340">
    <property type="entry name" value="MFS_MFSD1"/>
    <property type="match status" value="1"/>
</dbReference>
<evidence type="ECO:0000256" key="2">
    <source>
        <dbReference type="ARBA" id="ARBA00008335"/>
    </source>
</evidence>
<dbReference type="GO" id="GO:0005765">
    <property type="term" value="C:lysosomal membrane"/>
    <property type="evidence" value="ECO:0007669"/>
    <property type="project" value="UniProtKB-SubCell"/>
</dbReference>
<protein>
    <recommendedName>
        <fullName evidence="21">Lysosomal dipeptide transporter MFSD1</fullName>
    </recommendedName>
    <alternativeName>
        <fullName evidence="22">Major facilitator superfamily domain-containing protein 1</fullName>
    </alternativeName>
</protein>
<dbReference type="EMBL" id="OV725079">
    <property type="protein sequence ID" value="CAH1397377.1"/>
    <property type="molecule type" value="Genomic_DNA"/>
</dbReference>
<evidence type="ECO:0000313" key="27">
    <source>
        <dbReference type="EMBL" id="CAH1397377.1"/>
    </source>
</evidence>
<dbReference type="AlphaFoldDB" id="A0A9P0MNY9"/>
<evidence type="ECO:0000256" key="4">
    <source>
        <dbReference type="ARBA" id="ARBA00022692"/>
    </source>
</evidence>
<evidence type="ECO:0000256" key="20">
    <source>
        <dbReference type="ARBA" id="ARBA00044924"/>
    </source>
</evidence>
<dbReference type="PANTHER" id="PTHR23512:SF3">
    <property type="entry name" value="MAJOR FACILITATOR SUPERFAMILY DOMAIN-CONTAINING PROTEIN 1"/>
    <property type="match status" value="1"/>
</dbReference>
<name>A0A9P0MNY9_NEZVI</name>
<organism evidence="27 28">
    <name type="scientific">Nezara viridula</name>
    <name type="common">Southern green stink bug</name>
    <name type="synonym">Cimex viridulus</name>
    <dbReference type="NCBI Taxonomy" id="85310"/>
    <lineage>
        <taxon>Eukaryota</taxon>
        <taxon>Metazoa</taxon>
        <taxon>Ecdysozoa</taxon>
        <taxon>Arthropoda</taxon>
        <taxon>Hexapoda</taxon>
        <taxon>Insecta</taxon>
        <taxon>Pterygota</taxon>
        <taxon>Neoptera</taxon>
        <taxon>Paraneoptera</taxon>
        <taxon>Hemiptera</taxon>
        <taxon>Heteroptera</taxon>
        <taxon>Panheteroptera</taxon>
        <taxon>Pentatomomorpha</taxon>
        <taxon>Pentatomoidea</taxon>
        <taxon>Pentatomidae</taxon>
        <taxon>Pentatominae</taxon>
        <taxon>Nezara</taxon>
    </lineage>
</organism>
<evidence type="ECO:0000256" key="14">
    <source>
        <dbReference type="ARBA" id="ARBA00044898"/>
    </source>
</evidence>
<feature type="transmembrane region" description="Helical" evidence="25">
    <location>
        <begin position="162"/>
        <end position="181"/>
    </location>
</feature>
<feature type="transmembrane region" description="Helical" evidence="25">
    <location>
        <begin position="129"/>
        <end position="150"/>
    </location>
</feature>
<comment type="catalytic activity">
    <reaction evidence="10">
        <text>L-alpha-aminoacyl-L-arginine(out) = L-alpha-aminoacyl-L-arginine(in)</text>
        <dbReference type="Rhea" id="RHEA:79367"/>
        <dbReference type="ChEBI" id="CHEBI:229968"/>
    </reaction>
</comment>
<evidence type="ECO:0000256" key="8">
    <source>
        <dbReference type="ARBA" id="ARBA00044876"/>
    </source>
</evidence>
<evidence type="ECO:0000256" key="10">
    <source>
        <dbReference type="ARBA" id="ARBA00044881"/>
    </source>
</evidence>
<evidence type="ECO:0000256" key="25">
    <source>
        <dbReference type="SAM" id="Phobius"/>
    </source>
</evidence>
<evidence type="ECO:0000256" key="15">
    <source>
        <dbReference type="ARBA" id="ARBA00044899"/>
    </source>
</evidence>
<gene>
    <name evidence="27" type="ORF">NEZAVI_LOCUS7212</name>
</gene>
<comment type="catalytic activity">
    <reaction evidence="17">
        <text>L-arginyl-glycine(out) = L-arginyl-glycine(in)</text>
        <dbReference type="Rhea" id="RHEA:79391"/>
        <dbReference type="ChEBI" id="CHEBI:229955"/>
    </reaction>
</comment>
<comment type="similarity">
    <text evidence="2">Belongs to the major facilitator superfamily.</text>
</comment>
<accession>A0A9P0MNY9</accession>
<dbReference type="InterPro" id="IPR052187">
    <property type="entry name" value="MFSD1"/>
</dbReference>
<evidence type="ECO:0000256" key="18">
    <source>
        <dbReference type="ARBA" id="ARBA00044912"/>
    </source>
</evidence>
<comment type="catalytic activity">
    <reaction evidence="8">
        <text>L-lysyl-L-alanine(out) = L-lysyl-L-alanine(in)</text>
        <dbReference type="Rhea" id="RHEA:79399"/>
        <dbReference type="ChEBI" id="CHEBI:229954"/>
    </reaction>
</comment>